<keyword evidence="4" id="KW-0547">Nucleotide-binding</keyword>
<evidence type="ECO:0000256" key="5">
    <source>
        <dbReference type="ARBA" id="ARBA00022840"/>
    </source>
</evidence>
<dbReference type="Proteomes" id="UP000243579">
    <property type="component" value="Unassembled WGS sequence"/>
</dbReference>
<dbReference type="PANTHER" id="PTHR48041:SF139">
    <property type="entry name" value="PROTEIN SCARLET"/>
    <property type="match status" value="1"/>
</dbReference>
<feature type="transmembrane region" description="Helical" evidence="8">
    <location>
        <begin position="431"/>
        <end position="449"/>
    </location>
</feature>
<keyword evidence="5 10" id="KW-0067">ATP-binding</keyword>
<dbReference type="STRING" id="1202772.A0A1V9YIE8"/>
<dbReference type="GO" id="GO:0005524">
    <property type="term" value="F:ATP binding"/>
    <property type="evidence" value="ECO:0007669"/>
    <property type="project" value="UniProtKB-KW"/>
</dbReference>
<keyword evidence="11" id="KW-1185">Reference proteome</keyword>
<dbReference type="InterPro" id="IPR003439">
    <property type="entry name" value="ABC_transporter-like_ATP-bd"/>
</dbReference>
<comment type="caution">
    <text evidence="10">The sequence shown here is derived from an EMBL/GenBank/DDBJ whole genome shotgun (WGS) entry which is preliminary data.</text>
</comment>
<dbReference type="GO" id="GO:0016887">
    <property type="term" value="F:ATP hydrolysis activity"/>
    <property type="evidence" value="ECO:0007669"/>
    <property type="project" value="InterPro"/>
</dbReference>
<dbReference type="CDD" id="cd03213">
    <property type="entry name" value="ABCG_EPDR"/>
    <property type="match status" value="1"/>
</dbReference>
<dbReference type="InterPro" id="IPR043926">
    <property type="entry name" value="ABCG_dom"/>
</dbReference>
<evidence type="ECO:0000313" key="11">
    <source>
        <dbReference type="Proteomes" id="UP000243579"/>
    </source>
</evidence>
<evidence type="ECO:0000313" key="10">
    <source>
        <dbReference type="EMBL" id="OQR85491.1"/>
    </source>
</evidence>
<evidence type="ECO:0000256" key="6">
    <source>
        <dbReference type="ARBA" id="ARBA00022989"/>
    </source>
</evidence>
<feature type="transmembrane region" description="Helical" evidence="8">
    <location>
        <begin position="495"/>
        <end position="512"/>
    </location>
</feature>
<dbReference type="Pfam" id="PF19055">
    <property type="entry name" value="ABC2_membrane_7"/>
    <property type="match status" value="1"/>
</dbReference>
<comment type="subcellular location">
    <subcellularLocation>
        <location evidence="1">Membrane</location>
        <topology evidence="1">Multi-pass membrane protein</topology>
    </subcellularLocation>
</comment>
<dbReference type="InterPro" id="IPR003593">
    <property type="entry name" value="AAA+_ATPase"/>
</dbReference>
<dbReference type="SMART" id="SM00382">
    <property type="entry name" value="AAA"/>
    <property type="match status" value="1"/>
</dbReference>
<feature type="domain" description="ABC transporter" evidence="9">
    <location>
        <begin position="37"/>
        <end position="274"/>
    </location>
</feature>
<evidence type="ECO:0000256" key="1">
    <source>
        <dbReference type="ARBA" id="ARBA00004141"/>
    </source>
</evidence>
<sequence>MTTHFIAMRTPVGAVGAEVVEDAPRLTLEWNIVEKAVHFRNPSTKQAESKTILRNVRGSALPGQFITLMGPSGAGKSSLLDILSGRVGGFDGSVTVNGHPWTTALTQCSCYVMQDDVFYHTLTVKEHLLYQADLRMDPQTSASQRVARVDTVLHQLGLSSCADSYIGNASIRGISGGERKRLSLATELLTNPSILFIDEPTSGLDSTMAESVVLELQRLAARGHTVIATIHQPSSQIFALFDRLLLLTGGETVYFGPAAEAVEYFSARGLVCPGYVNPADFFMKEIQPSAATTPLVAAWAQCTVATELPSAHAWPTVADAARRGWWGQFAVLCRRNIRRLQRDTAAFRARLAQSIVISIVSGLIYRQLPLSQSSIQSLSGALFFLTLNQGMLAATSEFVQIPLELPLMQREVDAGLYAAPVWYAAKNASEVLVQFAFPMIFLLPVFYLIGFERHSSNALELFFSMYLFLALVTSACVGVGYMVSCAVRRADVAPMIGIVTLMPFVLFGGLLVNSNDTPVYFVWLEALSPIKYGYRGLNRAFWSSVAAIPCAPGQRCAAVTGQEVLENAALDDYSLAFDALLLVAINVGFRVLGLMALLLVVRRRR</sequence>
<dbReference type="Gene3D" id="3.40.50.300">
    <property type="entry name" value="P-loop containing nucleotide triphosphate hydrolases"/>
    <property type="match status" value="1"/>
</dbReference>
<evidence type="ECO:0000256" key="7">
    <source>
        <dbReference type="ARBA" id="ARBA00023136"/>
    </source>
</evidence>
<dbReference type="PROSITE" id="PS00211">
    <property type="entry name" value="ABC_TRANSPORTER_1"/>
    <property type="match status" value="1"/>
</dbReference>
<gene>
    <name evidence="10" type="ORF">ACHHYP_11764</name>
</gene>
<dbReference type="Pfam" id="PF01061">
    <property type="entry name" value="ABC2_membrane"/>
    <property type="match status" value="1"/>
</dbReference>
<dbReference type="EMBL" id="JNBR01001670">
    <property type="protein sequence ID" value="OQR85491.1"/>
    <property type="molecule type" value="Genomic_DNA"/>
</dbReference>
<evidence type="ECO:0000256" key="8">
    <source>
        <dbReference type="SAM" id="Phobius"/>
    </source>
</evidence>
<evidence type="ECO:0000256" key="4">
    <source>
        <dbReference type="ARBA" id="ARBA00022741"/>
    </source>
</evidence>
<dbReference type="SUPFAM" id="SSF52540">
    <property type="entry name" value="P-loop containing nucleoside triphosphate hydrolases"/>
    <property type="match status" value="1"/>
</dbReference>
<evidence type="ECO:0000256" key="3">
    <source>
        <dbReference type="ARBA" id="ARBA00022692"/>
    </source>
</evidence>
<proteinExistence type="predicted"/>
<dbReference type="Pfam" id="PF00005">
    <property type="entry name" value="ABC_tran"/>
    <property type="match status" value="1"/>
</dbReference>
<feature type="transmembrane region" description="Helical" evidence="8">
    <location>
        <begin position="579"/>
        <end position="601"/>
    </location>
</feature>
<dbReference type="GO" id="GO:0140359">
    <property type="term" value="F:ABC-type transporter activity"/>
    <property type="evidence" value="ECO:0007669"/>
    <property type="project" value="InterPro"/>
</dbReference>
<reference evidence="10 11" key="1">
    <citation type="journal article" date="2014" name="Genome Biol. Evol.">
        <title>The secreted proteins of Achlya hypogyna and Thraustotheca clavata identify the ancestral oomycete secretome and reveal gene acquisitions by horizontal gene transfer.</title>
        <authorList>
            <person name="Misner I."/>
            <person name="Blouin N."/>
            <person name="Leonard G."/>
            <person name="Richards T.A."/>
            <person name="Lane C.E."/>
        </authorList>
    </citation>
    <scope>NUCLEOTIDE SEQUENCE [LARGE SCALE GENOMIC DNA]</scope>
    <source>
        <strain evidence="10 11">ATCC 48635</strain>
    </source>
</reference>
<dbReference type="OrthoDB" id="66620at2759"/>
<dbReference type="InterPro" id="IPR013525">
    <property type="entry name" value="ABC2_TM"/>
</dbReference>
<dbReference type="InterPro" id="IPR017871">
    <property type="entry name" value="ABC_transporter-like_CS"/>
</dbReference>
<keyword evidence="6 8" id="KW-1133">Transmembrane helix</keyword>
<accession>A0A1V9YIE8</accession>
<keyword evidence="7 8" id="KW-0472">Membrane</keyword>
<keyword evidence="3 8" id="KW-0812">Transmembrane</keyword>
<name>A0A1V9YIE8_ACHHY</name>
<dbReference type="PROSITE" id="PS50893">
    <property type="entry name" value="ABC_TRANSPORTER_2"/>
    <property type="match status" value="1"/>
</dbReference>
<evidence type="ECO:0000256" key="2">
    <source>
        <dbReference type="ARBA" id="ARBA00022448"/>
    </source>
</evidence>
<dbReference type="InterPro" id="IPR027417">
    <property type="entry name" value="P-loop_NTPase"/>
</dbReference>
<keyword evidence="2" id="KW-0813">Transport</keyword>
<evidence type="ECO:0000259" key="9">
    <source>
        <dbReference type="PROSITE" id="PS50893"/>
    </source>
</evidence>
<organism evidence="10 11">
    <name type="scientific">Achlya hypogyna</name>
    <name type="common">Oomycete</name>
    <name type="synonym">Protoachlya hypogyna</name>
    <dbReference type="NCBI Taxonomy" id="1202772"/>
    <lineage>
        <taxon>Eukaryota</taxon>
        <taxon>Sar</taxon>
        <taxon>Stramenopiles</taxon>
        <taxon>Oomycota</taxon>
        <taxon>Saprolegniomycetes</taxon>
        <taxon>Saprolegniales</taxon>
        <taxon>Achlyaceae</taxon>
        <taxon>Achlya</taxon>
    </lineage>
</organism>
<feature type="transmembrane region" description="Helical" evidence="8">
    <location>
        <begin position="461"/>
        <end position="483"/>
    </location>
</feature>
<dbReference type="GO" id="GO:0016020">
    <property type="term" value="C:membrane"/>
    <property type="evidence" value="ECO:0007669"/>
    <property type="project" value="UniProtKB-SubCell"/>
</dbReference>
<dbReference type="PANTHER" id="PTHR48041">
    <property type="entry name" value="ABC TRANSPORTER G FAMILY MEMBER 28"/>
    <property type="match status" value="1"/>
</dbReference>
<dbReference type="AlphaFoldDB" id="A0A1V9YIE8"/>
<dbReference type="InterPro" id="IPR050352">
    <property type="entry name" value="ABCG_transporters"/>
</dbReference>
<protein>
    <submittedName>
        <fullName evidence="10">ATP-binding Cassette (ABC) Superfamily</fullName>
    </submittedName>
</protein>